<name>A0AAV5SQC1_9BILA</name>
<comment type="caution">
    <text evidence="1">The sequence shown here is derived from an EMBL/GenBank/DDBJ whole genome shotgun (WGS) entry which is preliminary data.</text>
</comment>
<organism evidence="1 2">
    <name type="scientific">Pristionchus entomophagus</name>
    <dbReference type="NCBI Taxonomy" id="358040"/>
    <lineage>
        <taxon>Eukaryota</taxon>
        <taxon>Metazoa</taxon>
        <taxon>Ecdysozoa</taxon>
        <taxon>Nematoda</taxon>
        <taxon>Chromadorea</taxon>
        <taxon>Rhabditida</taxon>
        <taxon>Rhabditina</taxon>
        <taxon>Diplogasteromorpha</taxon>
        <taxon>Diplogasteroidea</taxon>
        <taxon>Neodiplogasteridae</taxon>
        <taxon>Pristionchus</taxon>
    </lineage>
</organism>
<evidence type="ECO:0000313" key="1">
    <source>
        <dbReference type="EMBL" id="GMS84805.1"/>
    </source>
</evidence>
<protein>
    <submittedName>
        <fullName evidence="1">Uncharacterized protein</fullName>
    </submittedName>
</protein>
<gene>
    <name evidence="1" type="ORF">PENTCL1PPCAC_6980</name>
</gene>
<dbReference type="AlphaFoldDB" id="A0AAV5SQC1"/>
<evidence type="ECO:0000313" key="2">
    <source>
        <dbReference type="Proteomes" id="UP001432027"/>
    </source>
</evidence>
<sequence length="225" mass="25073">QAHPLLVCGVRRTETRLANICRKAGATIPPDRIICFAVENDYGIDYRSIAEFDPFASDLYRHAWQGPKNLTTTTLPEMRNNQGDIIRQRTTGLRPNTLPRGGVFGHSFASASAKIELIFLKVGISPWMLAERMVRLSIRIRGVKSVSEAHISADGHVRSLNGERVSLEVVSTREEIPVEGWGEDLEIVLITPSTLSMEDPDKLSLGLTFYSDFVLCSIEIYAIFV</sequence>
<dbReference type="EMBL" id="BTSX01000002">
    <property type="protein sequence ID" value="GMS84805.1"/>
    <property type="molecule type" value="Genomic_DNA"/>
</dbReference>
<accession>A0AAV5SQC1</accession>
<proteinExistence type="predicted"/>
<dbReference type="Proteomes" id="UP001432027">
    <property type="component" value="Unassembled WGS sequence"/>
</dbReference>
<reference evidence="1" key="1">
    <citation type="submission" date="2023-10" db="EMBL/GenBank/DDBJ databases">
        <title>Genome assembly of Pristionchus species.</title>
        <authorList>
            <person name="Yoshida K."/>
            <person name="Sommer R.J."/>
        </authorList>
    </citation>
    <scope>NUCLEOTIDE SEQUENCE</scope>
    <source>
        <strain evidence="1">RS0144</strain>
    </source>
</reference>
<feature type="non-terminal residue" evidence="1">
    <location>
        <position position="1"/>
    </location>
</feature>
<keyword evidence="2" id="KW-1185">Reference proteome</keyword>
<feature type="non-terminal residue" evidence="1">
    <location>
        <position position="225"/>
    </location>
</feature>